<dbReference type="AlphaFoldDB" id="A0AAX2IQ68"/>
<evidence type="ECO:0000256" key="1">
    <source>
        <dbReference type="ARBA" id="ARBA00023125"/>
    </source>
</evidence>
<dbReference type="EMBL" id="UAVR01000013">
    <property type="protein sequence ID" value="SQA90953.1"/>
    <property type="molecule type" value="Genomic_DNA"/>
</dbReference>
<dbReference type="RefSeq" id="WP_079466657.1">
    <property type="nucleotide sequence ID" value="NZ_CP033934.1"/>
</dbReference>
<feature type="compositionally biased region" description="Basic and acidic residues" evidence="4">
    <location>
        <begin position="103"/>
        <end position="127"/>
    </location>
</feature>
<dbReference type="InterPro" id="IPR011344">
    <property type="entry name" value="ssDNA-bd"/>
</dbReference>
<dbReference type="GO" id="GO:0006260">
    <property type="term" value="P:DNA replication"/>
    <property type="evidence" value="ECO:0007669"/>
    <property type="project" value="InterPro"/>
</dbReference>
<dbReference type="SUPFAM" id="SSF50249">
    <property type="entry name" value="Nucleic acid-binding proteins"/>
    <property type="match status" value="1"/>
</dbReference>
<dbReference type="PIRSF" id="PIRSF002070">
    <property type="entry name" value="SSB"/>
    <property type="match status" value="1"/>
</dbReference>
<dbReference type="InterPro" id="IPR012340">
    <property type="entry name" value="NA-bd_OB-fold"/>
</dbReference>
<sequence>MNIIGRLTRDAEVRNLSNEKQVVNFSIATNDNYRNKLGERIEQTTYFECAYWISPKVADFLTKGTLVELSGRVYTSAWIGKDGEPHAGLNFHTSQIKVHSSGKKSDIKKSDSKKPDKKANSKSKSDDSDKEDDLPF</sequence>
<name>A0AAX2IQ68_9FLAO</name>
<evidence type="ECO:0000256" key="4">
    <source>
        <dbReference type="SAM" id="MobiDB-lite"/>
    </source>
</evidence>
<evidence type="ECO:0000313" key="7">
    <source>
        <dbReference type="Proteomes" id="UP000190669"/>
    </source>
</evidence>
<comment type="caution">
    <text evidence="6">The sequence shown here is derived from an EMBL/GenBank/DDBJ whole genome shotgun (WGS) entry which is preliminary data.</text>
</comment>
<dbReference type="NCBIfam" id="TIGR00621">
    <property type="entry name" value="ssb"/>
    <property type="match status" value="1"/>
</dbReference>
<dbReference type="Pfam" id="PF00436">
    <property type="entry name" value="SSB"/>
    <property type="match status" value="1"/>
</dbReference>
<evidence type="ECO:0000256" key="2">
    <source>
        <dbReference type="PIRNR" id="PIRNR002070"/>
    </source>
</evidence>
<evidence type="ECO:0000313" key="5">
    <source>
        <dbReference type="EMBL" id="SKC02951.1"/>
    </source>
</evidence>
<gene>
    <name evidence="6" type="primary">ssb_1</name>
    <name evidence="6" type="ORF">NCTC11212_02857</name>
    <name evidence="5" type="ORF">SAMN05421800_1224</name>
</gene>
<dbReference type="KEGG" id="cbp:EB354_14210"/>
<dbReference type="InterPro" id="IPR000424">
    <property type="entry name" value="Primosome_PriB/ssb"/>
</dbReference>
<accession>A0AAX2IQ68</accession>
<reference evidence="6 8" key="2">
    <citation type="submission" date="2018-06" db="EMBL/GenBank/DDBJ databases">
        <authorList>
            <consortium name="Pathogen Informatics"/>
            <person name="Doyle S."/>
        </authorList>
    </citation>
    <scope>NUCLEOTIDE SEQUENCE [LARGE SCALE GENOMIC DNA]</scope>
    <source>
        <strain evidence="6 8">NCTC11212</strain>
    </source>
</reference>
<dbReference type="CDD" id="cd04496">
    <property type="entry name" value="SSB_OBF"/>
    <property type="match status" value="1"/>
</dbReference>
<dbReference type="Proteomes" id="UP000190669">
    <property type="component" value="Unassembled WGS sequence"/>
</dbReference>
<proteinExistence type="predicted"/>
<dbReference type="Gene3D" id="2.40.50.140">
    <property type="entry name" value="Nucleic acid-binding proteins"/>
    <property type="match status" value="1"/>
</dbReference>
<evidence type="ECO:0000313" key="6">
    <source>
        <dbReference type="EMBL" id="SQA90953.1"/>
    </source>
</evidence>
<feature type="region of interest" description="Disordered" evidence="4">
    <location>
        <begin position="89"/>
        <end position="136"/>
    </location>
</feature>
<evidence type="ECO:0000256" key="3">
    <source>
        <dbReference type="RuleBase" id="RU000524"/>
    </source>
</evidence>
<dbReference type="Proteomes" id="UP000251937">
    <property type="component" value="Unassembled WGS sequence"/>
</dbReference>
<dbReference type="PROSITE" id="PS50935">
    <property type="entry name" value="SSB"/>
    <property type="match status" value="1"/>
</dbReference>
<keyword evidence="1 2" id="KW-0238">DNA-binding</keyword>
<protein>
    <recommendedName>
        <fullName evidence="2 3">Single-stranded DNA-binding protein</fullName>
    </recommendedName>
</protein>
<reference evidence="5 7" key="1">
    <citation type="submission" date="2017-02" db="EMBL/GenBank/DDBJ databases">
        <authorList>
            <person name="Varghese N."/>
            <person name="Submissions S."/>
        </authorList>
    </citation>
    <scope>NUCLEOTIDE SEQUENCE [LARGE SCALE GENOMIC DNA]</scope>
    <source>
        <strain evidence="5 7">DSM 16775</strain>
    </source>
</reference>
<evidence type="ECO:0000313" key="8">
    <source>
        <dbReference type="Proteomes" id="UP000251937"/>
    </source>
</evidence>
<dbReference type="EMBL" id="FUZE01000022">
    <property type="protein sequence ID" value="SKC02951.1"/>
    <property type="molecule type" value="Genomic_DNA"/>
</dbReference>
<dbReference type="GO" id="GO:0003697">
    <property type="term" value="F:single-stranded DNA binding"/>
    <property type="evidence" value="ECO:0007669"/>
    <property type="project" value="InterPro"/>
</dbReference>
<keyword evidence="7" id="KW-1185">Reference proteome</keyword>
<organism evidence="6 8">
    <name type="scientific">Chryseobacterium balustinum</name>
    <dbReference type="NCBI Taxonomy" id="246"/>
    <lineage>
        <taxon>Bacteria</taxon>
        <taxon>Pseudomonadati</taxon>
        <taxon>Bacteroidota</taxon>
        <taxon>Flavobacteriia</taxon>
        <taxon>Flavobacteriales</taxon>
        <taxon>Weeksellaceae</taxon>
        <taxon>Chryseobacterium group</taxon>
        <taxon>Chryseobacterium</taxon>
    </lineage>
</organism>